<evidence type="ECO:0008006" key="2">
    <source>
        <dbReference type="Google" id="ProtNLM"/>
    </source>
</evidence>
<proteinExistence type="predicted"/>
<sequence length="156" mass="17289">MMITIAAMMLLSLVILRVNNGFLSTNSVLLETKFGVLGVSLATSVMEEASGKAFDENTDSNTVTNLSDLSNIGTESGETYPNFDDFDDYDGYKRIVDTMPSAVFEISCKVDYVNTNNPDVKSGSKTWNKKLTVTVTSPSSRDTIQMSTIYSYFYYR</sequence>
<dbReference type="AlphaFoldDB" id="A0A3B1CBL3"/>
<name>A0A3B1CBL3_9ZZZZ</name>
<reference evidence="1" key="1">
    <citation type="submission" date="2018-06" db="EMBL/GenBank/DDBJ databases">
        <authorList>
            <person name="Zhirakovskaya E."/>
        </authorList>
    </citation>
    <scope>NUCLEOTIDE SEQUENCE</scope>
</reference>
<evidence type="ECO:0000313" key="1">
    <source>
        <dbReference type="EMBL" id="VAX27866.1"/>
    </source>
</evidence>
<organism evidence="1">
    <name type="scientific">hydrothermal vent metagenome</name>
    <dbReference type="NCBI Taxonomy" id="652676"/>
    <lineage>
        <taxon>unclassified sequences</taxon>
        <taxon>metagenomes</taxon>
        <taxon>ecological metagenomes</taxon>
    </lineage>
</organism>
<dbReference type="EMBL" id="UOGD01000396">
    <property type="protein sequence ID" value="VAX27866.1"/>
    <property type="molecule type" value="Genomic_DNA"/>
</dbReference>
<accession>A0A3B1CBL3</accession>
<protein>
    <recommendedName>
        <fullName evidence="2">Type IV fimbrial biogenesis protein PilX</fullName>
    </recommendedName>
</protein>
<gene>
    <name evidence="1" type="ORF">MNBD_IGNAVI01-1960</name>
</gene>